<evidence type="ECO:0000313" key="2">
    <source>
        <dbReference type="Proteomes" id="UP000234323"/>
    </source>
</evidence>
<protein>
    <submittedName>
        <fullName evidence="1">Uncharacterized protein</fullName>
    </submittedName>
</protein>
<dbReference type="EMBL" id="LLXI01006389">
    <property type="protein sequence ID" value="PKY62091.1"/>
    <property type="molecule type" value="Genomic_DNA"/>
</dbReference>
<gene>
    <name evidence="1" type="ORF">RhiirA4_487978</name>
</gene>
<reference evidence="1 2" key="1">
    <citation type="submission" date="2015-10" db="EMBL/GenBank/DDBJ databases">
        <title>Genome analyses suggest a sexual origin of heterokaryosis in a supposedly ancient asexual fungus.</title>
        <authorList>
            <person name="Ropars J."/>
            <person name="Sedzielewska K."/>
            <person name="Noel J."/>
            <person name="Charron P."/>
            <person name="Farinelli L."/>
            <person name="Marton T."/>
            <person name="Kruger M."/>
            <person name="Pelin A."/>
            <person name="Brachmann A."/>
            <person name="Corradi N."/>
        </authorList>
    </citation>
    <scope>NUCLEOTIDE SEQUENCE [LARGE SCALE GENOMIC DNA]</scope>
    <source>
        <strain evidence="1 2">A4</strain>
    </source>
</reference>
<comment type="caution">
    <text evidence="1">The sequence shown here is derived from an EMBL/GenBank/DDBJ whole genome shotgun (WGS) entry which is preliminary data.</text>
</comment>
<dbReference type="AlphaFoldDB" id="A0A2I1HT64"/>
<proteinExistence type="predicted"/>
<dbReference type="Proteomes" id="UP000234323">
    <property type="component" value="Unassembled WGS sequence"/>
</dbReference>
<keyword evidence="2" id="KW-1185">Reference proteome</keyword>
<organism evidence="1 2">
    <name type="scientific">Rhizophagus irregularis</name>
    <dbReference type="NCBI Taxonomy" id="588596"/>
    <lineage>
        <taxon>Eukaryota</taxon>
        <taxon>Fungi</taxon>
        <taxon>Fungi incertae sedis</taxon>
        <taxon>Mucoromycota</taxon>
        <taxon>Glomeromycotina</taxon>
        <taxon>Glomeromycetes</taxon>
        <taxon>Glomerales</taxon>
        <taxon>Glomeraceae</taxon>
        <taxon>Rhizophagus</taxon>
    </lineage>
</organism>
<accession>A0A2I1HT64</accession>
<evidence type="ECO:0000313" key="1">
    <source>
        <dbReference type="EMBL" id="PKY62091.1"/>
    </source>
</evidence>
<sequence>MTNSEDSFKNWYISNLIDEHYGAGASEYIDAVTLIQDSTVSLSLRDAQMLGLNDDRINEIKSRDRALERINVIKDIKDHNTSTKHYLRRTNSMVFYTRMNDEFHEKMDGIRKFAFGLKKKDKDKDKRALSTKRLHNLITDFRKKFRDEHYPFKPYRAIIRPNDVQYVKDDLGDTSDDTKILERRPKKRRSRSSQYHNLDSVTHLTKKLCIFDYKIIEYSWIKYSWTKTSSTDTRPMPDSLVQLGLPYEPAS</sequence>
<name>A0A2I1HT64_9GLOM</name>